<evidence type="ECO:0000256" key="4">
    <source>
        <dbReference type="ARBA" id="ARBA00022840"/>
    </source>
</evidence>
<evidence type="ECO:0000313" key="8">
    <source>
        <dbReference type="Proteomes" id="UP000316560"/>
    </source>
</evidence>
<dbReference type="InterPro" id="IPR003439">
    <property type="entry name" value="ABC_transporter-like_ATP-bd"/>
</dbReference>
<evidence type="ECO:0000256" key="1">
    <source>
        <dbReference type="ARBA" id="ARBA00005417"/>
    </source>
</evidence>
<name>A0A8H2PTQ4_9MICO</name>
<dbReference type="CDD" id="cd03235">
    <property type="entry name" value="ABC_Metallic_Cations"/>
    <property type="match status" value="1"/>
</dbReference>
<evidence type="ECO:0000259" key="6">
    <source>
        <dbReference type="PROSITE" id="PS50893"/>
    </source>
</evidence>
<evidence type="ECO:0000256" key="2">
    <source>
        <dbReference type="ARBA" id="ARBA00022448"/>
    </source>
</evidence>
<dbReference type="AlphaFoldDB" id="A0A8H2PTQ4"/>
<dbReference type="SMART" id="SM00382">
    <property type="entry name" value="AAA"/>
    <property type="match status" value="1"/>
</dbReference>
<comment type="caution">
    <text evidence="7">The sequence shown here is derived from an EMBL/GenBank/DDBJ whole genome shotgun (WGS) entry which is preliminary data.</text>
</comment>
<evidence type="ECO:0000256" key="5">
    <source>
        <dbReference type="SAM" id="MobiDB-lite"/>
    </source>
</evidence>
<dbReference type="SUPFAM" id="SSF52540">
    <property type="entry name" value="P-loop containing nucleoside triphosphate hydrolases"/>
    <property type="match status" value="1"/>
</dbReference>
<keyword evidence="8" id="KW-1185">Reference proteome</keyword>
<accession>A0A8H2PTQ4</accession>
<sequence>MPSRPGPGLGPTGGEPRGGAAASVPAIAVENVTVHYGDVRALDAVNFSIAPGRICGLIGMNGSGKSTLFRTITGMIRPDRGTVTLGGMTPARARSAGAIGYVPQSEEVDWAFPISVRDVVMMGRYGHMGPTRRARAADRAAVAEALERVELTDLADRQIGQLSGGQKKRAFVARGIAQGAEILLLDEPFAGVDKRSEATITALLRQLADDGATVFVSTHDLNALPALADEAILLMRSVIMHSTPTEILKPTNLARAFGLDVLNPGTAP</sequence>
<dbReference type="Pfam" id="PF00005">
    <property type="entry name" value="ABC_tran"/>
    <property type="match status" value="1"/>
</dbReference>
<dbReference type="Proteomes" id="UP000316560">
    <property type="component" value="Unassembled WGS sequence"/>
</dbReference>
<keyword evidence="2" id="KW-0813">Transport</keyword>
<dbReference type="GO" id="GO:0016887">
    <property type="term" value="F:ATP hydrolysis activity"/>
    <property type="evidence" value="ECO:0007669"/>
    <property type="project" value="InterPro"/>
</dbReference>
<comment type="similarity">
    <text evidence="1">Belongs to the ABC transporter superfamily.</text>
</comment>
<dbReference type="FunFam" id="3.40.50.300:FF:000134">
    <property type="entry name" value="Iron-enterobactin ABC transporter ATP-binding protein"/>
    <property type="match status" value="1"/>
</dbReference>
<protein>
    <submittedName>
        <fullName evidence="7">Manganese transport system ATP-binding protein</fullName>
    </submittedName>
</protein>
<dbReference type="PROSITE" id="PS00211">
    <property type="entry name" value="ABC_TRANSPORTER_1"/>
    <property type="match status" value="1"/>
</dbReference>
<dbReference type="PROSITE" id="PS50893">
    <property type="entry name" value="ABC_TRANSPORTER_2"/>
    <property type="match status" value="1"/>
</dbReference>
<dbReference type="Gene3D" id="3.40.50.300">
    <property type="entry name" value="P-loop containing nucleotide triphosphate hydrolases"/>
    <property type="match status" value="1"/>
</dbReference>
<reference evidence="7 8" key="1">
    <citation type="submission" date="2019-06" db="EMBL/GenBank/DDBJ databases">
        <title>Sequencing the genomes of 1000 actinobacteria strains.</title>
        <authorList>
            <person name="Klenk H.-P."/>
        </authorList>
    </citation>
    <scope>NUCLEOTIDE SEQUENCE [LARGE SCALE GENOMIC DNA]</scope>
    <source>
        <strain evidence="7 8">DSM 21947</strain>
    </source>
</reference>
<gene>
    <name evidence="7" type="ORF">FB472_1116</name>
</gene>
<feature type="region of interest" description="Disordered" evidence="5">
    <location>
        <begin position="1"/>
        <end position="21"/>
    </location>
</feature>
<feature type="domain" description="ABC transporter" evidence="6">
    <location>
        <begin position="27"/>
        <end position="261"/>
    </location>
</feature>
<keyword evidence="4 7" id="KW-0067">ATP-binding</keyword>
<feature type="compositionally biased region" description="Gly residues" evidence="5">
    <location>
        <begin position="7"/>
        <end position="17"/>
    </location>
</feature>
<dbReference type="GO" id="GO:0005524">
    <property type="term" value="F:ATP binding"/>
    <property type="evidence" value="ECO:0007669"/>
    <property type="project" value="UniProtKB-KW"/>
</dbReference>
<evidence type="ECO:0000313" key="7">
    <source>
        <dbReference type="EMBL" id="TQO19551.1"/>
    </source>
</evidence>
<dbReference type="InterPro" id="IPR027417">
    <property type="entry name" value="P-loop_NTPase"/>
</dbReference>
<dbReference type="InterPro" id="IPR050153">
    <property type="entry name" value="Metal_Ion_Import_ABC"/>
</dbReference>
<evidence type="ECO:0000256" key="3">
    <source>
        <dbReference type="ARBA" id="ARBA00022741"/>
    </source>
</evidence>
<dbReference type="EMBL" id="VFRA01000001">
    <property type="protein sequence ID" value="TQO19551.1"/>
    <property type="molecule type" value="Genomic_DNA"/>
</dbReference>
<organism evidence="7 8">
    <name type="scientific">Rhodoglobus vestalii</name>
    <dbReference type="NCBI Taxonomy" id="193384"/>
    <lineage>
        <taxon>Bacteria</taxon>
        <taxon>Bacillati</taxon>
        <taxon>Actinomycetota</taxon>
        <taxon>Actinomycetes</taxon>
        <taxon>Micrococcales</taxon>
        <taxon>Microbacteriaceae</taxon>
        <taxon>Rhodoglobus</taxon>
    </lineage>
</organism>
<proteinExistence type="inferred from homology"/>
<dbReference type="InterPro" id="IPR003593">
    <property type="entry name" value="AAA+_ATPase"/>
</dbReference>
<dbReference type="PANTHER" id="PTHR42734:SF5">
    <property type="entry name" value="IRON TRANSPORT SYSTEM ATP-BINDING PROTEIN HI_0361-RELATED"/>
    <property type="match status" value="1"/>
</dbReference>
<dbReference type="InterPro" id="IPR017871">
    <property type="entry name" value="ABC_transporter-like_CS"/>
</dbReference>
<dbReference type="PANTHER" id="PTHR42734">
    <property type="entry name" value="METAL TRANSPORT SYSTEM ATP-BINDING PROTEIN TM_0124-RELATED"/>
    <property type="match status" value="1"/>
</dbReference>
<keyword evidence="3" id="KW-0547">Nucleotide-binding</keyword>